<reference evidence="2" key="1">
    <citation type="submission" date="2022-07" db="EMBL/GenBank/DDBJ databases">
        <title>The genome of Lyophyllum shimeji provides insight into the initial evolution of ectomycorrhizal fungal genome.</title>
        <authorList>
            <person name="Kobayashi Y."/>
            <person name="Shibata T."/>
            <person name="Hirakawa H."/>
            <person name="Shigenobu S."/>
            <person name="Nishiyama T."/>
            <person name="Yamada A."/>
            <person name="Hasebe M."/>
            <person name="Kawaguchi M."/>
        </authorList>
    </citation>
    <scope>NUCLEOTIDE SEQUENCE</scope>
    <source>
        <strain evidence="2">AT787</strain>
    </source>
</reference>
<name>A0A9P3PS43_LYOSH</name>
<sequence>MHVTRPPGLSALAIVVPRPQLPNARSSVASSTSSPRTPRTPSCSSNTLFTTTTTNRNSTDSWNSSNAADDQEWEWKPEQVRLLSRTLDALPAHLVTPFNGPIPPSNLLDKIARGVAEAKGPIDWPHSLRATRVKLIELSRARAKEEQSLMAEVNSDLEMEEASDRYHGYPESAGKGISVKRPLYRQSSMDFMNAADLRDNENTACLSDRLQRTKNAYHPYSRRSRLSSPACSADVPSLISPSTPSSSTLNSLSSFSSANRILRRTSSNISSTSASSISFISSNGGAPLSDPRLQRIRRTESFCALTPPSKDIRLSPSFYKENLKDSPPTAGVKRAPSFSALAQESRRDRHVFGGAVNTNAGEHTKDATAYPSSDEEEKIRARGAKKMRVKDANGLAPAAAINTGTPPNSPPSGSSKKSKTKTPSVCQVCKSPTSPKSPTVKSKKRSGVTKDLPPNPDVKRTDDVAAATQERRKTRSPPMNLQRNPSMFGAELPHLSGSSTSPAPATERRSHSSPAHAARLASPPPEPVHIASPAASPTGSLGSPQKARTLRRVQRLAIGRRISFGSLVPPGEDADGEAEDEDEETRRLRRERLRQRELGQLGSAFQLH</sequence>
<proteinExistence type="predicted"/>
<feature type="region of interest" description="Disordered" evidence="1">
    <location>
        <begin position="18"/>
        <end position="74"/>
    </location>
</feature>
<feature type="compositionally biased region" description="Acidic residues" evidence="1">
    <location>
        <begin position="572"/>
        <end position="583"/>
    </location>
</feature>
<feature type="compositionally biased region" description="Low complexity" evidence="1">
    <location>
        <begin position="25"/>
        <end position="66"/>
    </location>
</feature>
<gene>
    <name evidence="2" type="ORF">LshimejAT787_0802380</name>
</gene>
<evidence type="ECO:0000313" key="3">
    <source>
        <dbReference type="Proteomes" id="UP001063166"/>
    </source>
</evidence>
<dbReference type="Proteomes" id="UP001063166">
    <property type="component" value="Unassembled WGS sequence"/>
</dbReference>
<feature type="compositionally biased region" description="Low complexity" evidence="1">
    <location>
        <begin position="430"/>
        <end position="440"/>
    </location>
</feature>
<dbReference type="OrthoDB" id="433738at2759"/>
<evidence type="ECO:0000313" key="2">
    <source>
        <dbReference type="EMBL" id="GLB40367.1"/>
    </source>
</evidence>
<accession>A0A9P3PS43</accession>
<comment type="caution">
    <text evidence="2">The sequence shown here is derived from an EMBL/GenBank/DDBJ whole genome shotgun (WGS) entry which is preliminary data.</text>
</comment>
<organism evidence="2 3">
    <name type="scientific">Lyophyllum shimeji</name>
    <name type="common">Hon-shimeji</name>
    <name type="synonym">Tricholoma shimeji</name>
    <dbReference type="NCBI Taxonomy" id="47721"/>
    <lineage>
        <taxon>Eukaryota</taxon>
        <taxon>Fungi</taxon>
        <taxon>Dikarya</taxon>
        <taxon>Basidiomycota</taxon>
        <taxon>Agaricomycotina</taxon>
        <taxon>Agaricomycetes</taxon>
        <taxon>Agaricomycetidae</taxon>
        <taxon>Agaricales</taxon>
        <taxon>Tricholomatineae</taxon>
        <taxon>Lyophyllaceae</taxon>
        <taxon>Lyophyllum</taxon>
    </lineage>
</organism>
<evidence type="ECO:0000256" key="1">
    <source>
        <dbReference type="SAM" id="MobiDB-lite"/>
    </source>
</evidence>
<protein>
    <submittedName>
        <fullName evidence="2">Uncharacterized protein</fullName>
    </submittedName>
</protein>
<feature type="region of interest" description="Disordered" evidence="1">
    <location>
        <begin position="354"/>
        <end position="586"/>
    </location>
</feature>
<dbReference type="AlphaFoldDB" id="A0A9P3PS43"/>
<dbReference type="EMBL" id="BRPK01000008">
    <property type="protein sequence ID" value="GLB40367.1"/>
    <property type="molecule type" value="Genomic_DNA"/>
</dbReference>
<feature type="compositionally biased region" description="Low complexity" evidence="1">
    <location>
        <begin position="402"/>
        <end position="415"/>
    </location>
</feature>
<keyword evidence="3" id="KW-1185">Reference proteome</keyword>